<proteinExistence type="predicted"/>
<feature type="domain" description="Dep-1 fifth Fn3-like" evidence="2">
    <location>
        <begin position="23"/>
        <end position="91"/>
    </location>
</feature>
<evidence type="ECO:0000313" key="4">
    <source>
        <dbReference type="WBParaSite" id="Gr19_v10_g12806.t1"/>
    </source>
</evidence>
<evidence type="ECO:0000256" key="1">
    <source>
        <dbReference type="SAM" id="MobiDB-lite"/>
    </source>
</evidence>
<feature type="region of interest" description="Disordered" evidence="1">
    <location>
        <begin position="35"/>
        <end position="57"/>
    </location>
</feature>
<evidence type="ECO:0000313" key="3">
    <source>
        <dbReference type="Proteomes" id="UP000887572"/>
    </source>
</evidence>
<sequence length="100" mass="11254">MAFSWPGRRCWERHSPLGVAPDGRDSHLHFSIQPLEADSADQQQQVETGPTEPEPVLIDGVREGACYKVLLYTVTSSGIVSEQRFEQFKHVRSAKIGQQF</sequence>
<name>A0A914H0G8_GLORO</name>
<dbReference type="WBParaSite" id="Gr19_v10_g12806.t1">
    <property type="protein sequence ID" value="Gr19_v10_g12806.t1"/>
    <property type="gene ID" value="Gr19_v10_g12806"/>
</dbReference>
<evidence type="ECO:0000259" key="2">
    <source>
        <dbReference type="Pfam" id="PF24940"/>
    </source>
</evidence>
<accession>A0A914H0G8</accession>
<dbReference type="AlphaFoldDB" id="A0A914H0G8"/>
<protein>
    <recommendedName>
        <fullName evidence="2">Dep-1 fifth Fn3-like domain-containing protein</fullName>
    </recommendedName>
</protein>
<dbReference type="Proteomes" id="UP000887572">
    <property type="component" value="Unplaced"/>
</dbReference>
<dbReference type="Pfam" id="PF24940">
    <property type="entry name" value="Fn3_Dep-1_5th"/>
    <property type="match status" value="1"/>
</dbReference>
<dbReference type="InterPro" id="IPR056966">
    <property type="entry name" value="Fn3_Dep-1_5th"/>
</dbReference>
<organism evidence="3 4">
    <name type="scientific">Globodera rostochiensis</name>
    <name type="common">Golden nematode worm</name>
    <name type="synonym">Heterodera rostochiensis</name>
    <dbReference type="NCBI Taxonomy" id="31243"/>
    <lineage>
        <taxon>Eukaryota</taxon>
        <taxon>Metazoa</taxon>
        <taxon>Ecdysozoa</taxon>
        <taxon>Nematoda</taxon>
        <taxon>Chromadorea</taxon>
        <taxon>Rhabditida</taxon>
        <taxon>Tylenchina</taxon>
        <taxon>Tylenchomorpha</taxon>
        <taxon>Tylenchoidea</taxon>
        <taxon>Heteroderidae</taxon>
        <taxon>Heteroderinae</taxon>
        <taxon>Globodera</taxon>
    </lineage>
</organism>
<reference evidence="4" key="1">
    <citation type="submission" date="2022-11" db="UniProtKB">
        <authorList>
            <consortium name="WormBaseParasite"/>
        </authorList>
    </citation>
    <scope>IDENTIFICATION</scope>
</reference>
<keyword evidence="3" id="KW-1185">Reference proteome</keyword>